<accession>A0A4R3K363</accession>
<name>A0A4R3K363_9FIRM</name>
<dbReference type="Proteomes" id="UP000295726">
    <property type="component" value="Unassembled WGS sequence"/>
</dbReference>
<dbReference type="GO" id="GO:0030246">
    <property type="term" value="F:carbohydrate binding"/>
    <property type="evidence" value="ECO:0007669"/>
    <property type="project" value="TreeGrafter"/>
</dbReference>
<dbReference type="SUPFAM" id="SSF53822">
    <property type="entry name" value="Periplasmic binding protein-like I"/>
    <property type="match status" value="1"/>
</dbReference>
<dbReference type="InterPro" id="IPR050555">
    <property type="entry name" value="Bact_Solute-Bind_Prot2"/>
</dbReference>
<dbReference type="InterPro" id="IPR025997">
    <property type="entry name" value="SBP_2_dom"/>
</dbReference>
<reference evidence="6 7" key="1">
    <citation type="submission" date="2019-03" db="EMBL/GenBank/DDBJ databases">
        <title>Genomic Encyclopedia of Type Strains, Phase IV (KMG-IV): sequencing the most valuable type-strain genomes for metagenomic binning, comparative biology and taxonomic classification.</title>
        <authorList>
            <person name="Goeker M."/>
        </authorList>
    </citation>
    <scope>NUCLEOTIDE SEQUENCE [LARGE SCALE GENOMIC DNA]</scope>
    <source>
        <strain evidence="6 7">DSM 29489</strain>
    </source>
</reference>
<comment type="subcellular location">
    <subcellularLocation>
        <location evidence="1">Cell envelope</location>
    </subcellularLocation>
</comment>
<keyword evidence="7" id="KW-1185">Reference proteome</keyword>
<dbReference type="AlphaFoldDB" id="A0A4R3K363"/>
<evidence type="ECO:0000259" key="5">
    <source>
        <dbReference type="Pfam" id="PF13407"/>
    </source>
</evidence>
<dbReference type="PANTHER" id="PTHR30036">
    <property type="entry name" value="D-XYLOSE-BINDING PERIPLASMIC PROTEIN"/>
    <property type="match status" value="1"/>
</dbReference>
<dbReference type="PROSITE" id="PS51257">
    <property type="entry name" value="PROKAR_LIPOPROTEIN"/>
    <property type="match status" value="1"/>
</dbReference>
<organism evidence="6 7">
    <name type="scientific">Muricomes intestini</name>
    <dbReference type="NCBI Taxonomy" id="1796634"/>
    <lineage>
        <taxon>Bacteria</taxon>
        <taxon>Bacillati</taxon>
        <taxon>Bacillota</taxon>
        <taxon>Clostridia</taxon>
        <taxon>Lachnospirales</taxon>
        <taxon>Lachnospiraceae</taxon>
        <taxon>Muricomes</taxon>
    </lineage>
</organism>
<gene>
    <name evidence="6" type="ORF">EDD59_12050</name>
</gene>
<dbReference type="RefSeq" id="WP_165920942.1">
    <property type="nucleotide sequence ID" value="NZ_DAISCH010000122.1"/>
</dbReference>
<evidence type="ECO:0000256" key="4">
    <source>
        <dbReference type="SAM" id="SignalP"/>
    </source>
</evidence>
<feature type="domain" description="Periplasmic binding protein" evidence="5">
    <location>
        <begin position="82"/>
        <end position="331"/>
    </location>
</feature>
<dbReference type="EMBL" id="SLZZ01000020">
    <property type="protein sequence ID" value="TCS77128.1"/>
    <property type="molecule type" value="Genomic_DNA"/>
</dbReference>
<keyword evidence="4" id="KW-0732">Signal</keyword>
<evidence type="ECO:0000313" key="7">
    <source>
        <dbReference type="Proteomes" id="UP000295726"/>
    </source>
</evidence>
<protein>
    <submittedName>
        <fullName evidence="6">Monosaccharide ABC transporter substrate-binding protein (CUT2 family)</fullName>
    </submittedName>
</protein>
<dbReference type="Pfam" id="PF13407">
    <property type="entry name" value="Peripla_BP_4"/>
    <property type="match status" value="1"/>
</dbReference>
<evidence type="ECO:0000256" key="2">
    <source>
        <dbReference type="ARBA" id="ARBA00007639"/>
    </source>
</evidence>
<comment type="caution">
    <text evidence="6">The sequence shown here is derived from an EMBL/GenBank/DDBJ whole genome shotgun (WGS) entry which is preliminary data.</text>
</comment>
<evidence type="ECO:0000256" key="3">
    <source>
        <dbReference type="SAM" id="MobiDB-lite"/>
    </source>
</evidence>
<evidence type="ECO:0000256" key="1">
    <source>
        <dbReference type="ARBA" id="ARBA00004196"/>
    </source>
</evidence>
<dbReference type="PANTHER" id="PTHR30036:SF7">
    <property type="entry name" value="ABC TRANSPORTER PERIPLASMIC-BINDING PROTEIN YPHF"/>
    <property type="match status" value="1"/>
</dbReference>
<feature type="chain" id="PRO_5039642067" evidence="4">
    <location>
        <begin position="22"/>
        <end position="358"/>
    </location>
</feature>
<dbReference type="GO" id="GO:0030288">
    <property type="term" value="C:outer membrane-bounded periplasmic space"/>
    <property type="evidence" value="ECO:0007669"/>
    <property type="project" value="TreeGrafter"/>
</dbReference>
<sequence>MKRKSILAMLLAGTFAVGLLAGCGSGVASSSDQGSKETAKTSKSGELTPGAELVPPAGKELRRLPIDEASDKGIKIAALMVQNNPFGKAVLNGQEYAKEVLADRNVKVDTISVDSFDAQSWTSTLENCIASQYDAICFYGVSEALTDVVNKAVDQKILMYAFNTEPGLDSKRQAWFGLDDEAAGIEAGKQIVELIDGKGDVGIITGSFSVIGHELRRNGAKSVLEKESGINIVSEVENNDKSEEAYNATTNMITANPDLKAIYVTAGGPSGAAKAIEDAGKTGEIKLICHDVLEETAPYLESKTISVCIDQDPFNQGYEPVIAAFNTLMGEPAPEDINYYDAIVATPDNVKELFPELF</sequence>
<dbReference type="Gene3D" id="3.40.50.2300">
    <property type="match status" value="2"/>
</dbReference>
<feature type="signal peptide" evidence="4">
    <location>
        <begin position="1"/>
        <end position="21"/>
    </location>
</feature>
<feature type="region of interest" description="Disordered" evidence="3">
    <location>
        <begin position="27"/>
        <end position="54"/>
    </location>
</feature>
<proteinExistence type="inferred from homology"/>
<comment type="similarity">
    <text evidence="2">Belongs to the bacterial solute-binding protein 2 family.</text>
</comment>
<evidence type="ECO:0000313" key="6">
    <source>
        <dbReference type="EMBL" id="TCS77128.1"/>
    </source>
</evidence>
<dbReference type="CDD" id="cd01536">
    <property type="entry name" value="PBP1_ABC_sugar_binding-like"/>
    <property type="match status" value="1"/>
</dbReference>
<dbReference type="InterPro" id="IPR028082">
    <property type="entry name" value="Peripla_BP_I"/>
</dbReference>